<keyword evidence="4" id="KW-1185">Reference proteome</keyword>
<feature type="domain" description="Extracellular mutant protein 11 C-terminal" evidence="2">
    <location>
        <begin position="383"/>
        <end position="514"/>
    </location>
</feature>
<dbReference type="AlphaFoldDB" id="A0A6A5VIL4"/>
<dbReference type="InterPro" id="IPR029178">
    <property type="entry name" value="Ecm11_C"/>
</dbReference>
<evidence type="ECO:0000313" key="3">
    <source>
        <dbReference type="EMBL" id="KAF1976259.1"/>
    </source>
</evidence>
<dbReference type="GO" id="GO:0042790">
    <property type="term" value="P:nucleolar large rRNA transcription by RNA polymerase I"/>
    <property type="evidence" value="ECO:0007669"/>
    <property type="project" value="TreeGrafter"/>
</dbReference>
<dbReference type="PANTHER" id="PTHR28244:SF3">
    <property type="entry name" value="EXTRACELLULAR MUTANT PROTEIN 11 C-TERMINAL DOMAIN-CONTAINING PROTEIN"/>
    <property type="match status" value="1"/>
</dbReference>
<feature type="compositionally biased region" description="Low complexity" evidence="1">
    <location>
        <begin position="111"/>
        <end position="121"/>
    </location>
</feature>
<dbReference type="EMBL" id="ML976667">
    <property type="protein sequence ID" value="KAF1976259.1"/>
    <property type="molecule type" value="Genomic_DNA"/>
</dbReference>
<feature type="compositionally biased region" description="Polar residues" evidence="1">
    <location>
        <begin position="272"/>
        <end position="298"/>
    </location>
</feature>
<reference evidence="3" key="1">
    <citation type="journal article" date="2020" name="Stud. Mycol.">
        <title>101 Dothideomycetes genomes: a test case for predicting lifestyles and emergence of pathogens.</title>
        <authorList>
            <person name="Haridas S."/>
            <person name="Albert R."/>
            <person name="Binder M."/>
            <person name="Bloem J."/>
            <person name="Labutti K."/>
            <person name="Salamov A."/>
            <person name="Andreopoulos B."/>
            <person name="Baker S."/>
            <person name="Barry K."/>
            <person name="Bills G."/>
            <person name="Bluhm B."/>
            <person name="Cannon C."/>
            <person name="Castanera R."/>
            <person name="Culley D."/>
            <person name="Daum C."/>
            <person name="Ezra D."/>
            <person name="Gonzalez J."/>
            <person name="Henrissat B."/>
            <person name="Kuo A."/>
            <person name="Liang C."/>
            <person name="Lipzen A."/>
            <person name="Lutzoni F."/>
            <person name="Magnuson J."/>
            <person name="Mondo S."/>
            <person name="Nolan M."/>
            <person name="Ohm R."/>
            <person name="Pangilinan J."/>
            <person name="Park H.-J."/>
            <person name="Ramirez L."/>
            <person name="Alfaro M."/>
            <person name="Sun H."/>
            <person name="Tritt A."/>
            <person name="Yoshinaga Y."/>
            <person name="Zwiers L.-H."/>
            <person name="Turgeon B."/>
            <person name="Goodwin S."/>
            <person name="Spatafora J."/>
            <person name="Crous P."/>
            <person name="Grigoriev I."/>
        </authorList>
    </citation>
    <scope>NUCLEOTIDE SEQUENCE</scope>
    <source>
        <strain evidence="3">CBS 107.79</strain>
    </source>
</reference>
<protein>
    <recommendedName>
        <fullName evidence="2">Extracellular mutant protein 11 C-terminal domain-containing protein</fullName>
    </recommendedName>
</protein>
<name>A0A6A5VIL4_9PLEO</name>
<feature type="compositionally biased region" description="Basic and acidic residues" evidence="1">
    <location>
        <begin position="71"/>
        <end position="86"/>
    </location>
</feature>
<organism evidence="3 4">
    <name type="scientific">Bimuria novae-zelandiae CBS 107.79</name>
    <dbReference type="NCBI Taxonomy" id="1447943"/>
    <lineage>
        <taxon>Eukaryota</taxon>
        <taxon>Fungi</taxon>
        <taxon>Dikarya</taxon>
        <taxon>Ascomycota</taxon>
        <taxon>Pezizomycotina</taxon>
        <taxon>Dothideomycetes</taxon>
        <taxon>Pleosporomycetidae</taxon>
        <taxon>Pleosporales</taxon>
        <taxon>Massarineae</taxon>
        <taxon>Didymosphaeriaceae</taxon>
        <taxon>Bimuria</taxon>
    </lineage>
</organism>
<dbReference type="InterPro" id="IPR053029">
    <property type="entry name" value="RNA_pol_I-specific_init_factor"/>
</dbReference>
<dbReference type="GO" id="GO:0070860">
    <property type="term" value="C:RNA polymerase I core factor complex"/>
    <property type="evidence" value="ECO:0007669"/>
    <property type="project" value="TreeGrafter"/>
</dbReference>
<feature type="compositionally biased region" description="Polar residues" evidence="1">
    <location>
        <begin position="221"/>
        <end position="243"/>
    </location>
</feature>
<dbReference type="GO" id="GO:0017025">
    <property type="term" value="F:TBP-class protein binding"/>
    <property type="evidence" value="ECO:0007669"/>
    <property type="project" value="TreeGrafter"/>
</dbReference>
<feature type="region of interest" description="Disordered" evidence="1">
    <location>
        <begin position="1"/>
        <end position="161"/>
    </location>
</feature>
<accession>A0A6A5VIL4</accession>
<dbReference type="PANTHER" id="PTHR28244">
    <property type="entry name" value="RNA POLYMERASE I-SPECIFIC TRANSCRIPTION INITIATION FACTOR RRN11"/>
    <property type="match status" value="1"/>
</dbReference>
<evidence type="ECO:0000259" key="2">
    <source>
        <dbReference type="Pfam" id="PF15463"/>
    </source>
</evidence>
<feature type="compositionally biased region" description="Polar residues" evidence="1">
    <location>
        <begin position="90"/>
        <end position="102"/>
    </location>
</feature>
<feature type="region of interest" description="Disordered" evidence="1">
    <location>
        <begin position="204"/>
        <end position="386"/>
    </location>
</feature>
<dbReference type="Pfam" id="PF15463">
    <property type="entry name" value="ECM11"/>
    <property type="match status" value="1"/>
</dbReference>
<dbReference type="Proteomes" id="UP000800036">
    <property type="component" value="Unassembled WGS sequence"/>
</dbReference>
<sequence length="535" mass="58876">MPAGGMQGFIANRAGSPRPGSANGRRANATALKVQVKPTALRPEPAQQHTGVRRQPLNSVNQAGGQPNHGQRRDSGETINGRHDLFGTDAGSSIDTTVNGPSSIKDEHGQHTQQRQSAQQQVHGYGQEEFYSEDESGDQEESEYEEDGRNNQFNYEEMDEAQQALIQGGFLAEGNSYPSTTSGPTEDLFNQRNIGQQRLVDSVEAAGSSEVIPRHVGQGHTARQGQPSLQRANHPSATASTMPAPTIYQKSAAFREDERANTNLTFRGGTGHHNNSAPVPSSQPPAYSQAVPQASRSANLAAAQRAPVSATQIPQRGTRPPSGPPFAPPIKPAHVAPAAPAPVAPVARPAQPQPRPQPKEEPVALFQPIDEDEVHETEGPLEDYDIPELFNLNYDQLRNEDFDEEPRGKDQVLADDMQPRALKERLVHAQKDLTADNQAKFFRMLPTREWEDAGEWFMDQFSDIIDRAKKTRQNKRKLAREFEDKVEKRYRQVAKRQQNVEVALDGMKAKGQGLIPKSPRASKEPGSKTPRARKR</sequence>
<proteinExistence type="predicted"/>
<feature type="compositionally biased region" description="Pro residues" evidence="1">
    <location>
        <begin position="321"/>
        <end position="331"/>
    </location>
</feature>
<evidence type="ECO:0000313" key="4">
    <source>
        <dbReference type="Proteomes" id="UP000800036"/>
    </source>
</evidence>
<feature type="compositionally biased region" description="Acidic residues" evidence="1">
    <location>
        <begin position="369"/>
        <end position="386"/>
    </location>
</feature>
<gene>
    <name evidence="3" type="ORF">BU23DRAFT_551727</name>
</gene>
<feature type="region of interest" description="Disordered" evidence="1">
    <location>
        <begin position="504"/>
        <end position="535"/>
    </location>
</feature>
<feature type="compositionally biased region" description="Polar residues" evidence="1">
    <location>
        <begin position="56"/>
        <end position="69"/>
    </location>
</feature>
<dbReference type="OrthoDB" id="5346740at2759"/>
<feature type="compositionally biased region" description="Acidic residues" evidence="1">
    <location>
        <begin position="130"/>
        <end position="146"/>
    </location>
</feature>
<evidence type="ECO:0000256" key="1">
    <source>
        <dbReference type="SAM" id="MobiDB-lite"/>
    </source>
</evidence>
<dbReference type="GO" id="GO:0001164">
    <property type="term" value="F:RNA polymerase I core promoter sequence-specific DNA binding"/>
    <property type="evidence" value="ECO:0007669"/>
    <property type="project" value="TreeGrafter"/>
</dbReference>